<keyword evidence="2" id="KW-1185">Reference proteome</keyword>
<sequence>MLPSLLLAVLTPARADPRKPPSPPGLVEVAQAYRRHVEESNAALIETLGPARAREQMVRIVELEAVRCEYHSGRSHVCRIVVVTEVNGRVGQRRGGDILMIPDGEDGWRVRLVRRPR</sequence>
<comment type="caution">
    <text evidence="1">The sequence shown here is derived from an EMBL/GenBank/DDBJ whole genome shotgun (WGS) entry which is preliminary data.</text>
</comment>
<dbReference type="RefSeq" id="WP_285981423.1">
    <property type="nucleotide sequence ID" value="NZ_JASVDS010000001.1"/>
</dbReference>
<reference evidence="1 2" key="1">
    <citation type="submission" date="2023-06" db="EMBL/GenBank/DDBJ databases">
        <title>Pelomonas sp. APW6 16S ribosomal RNA gene genome sequencing and assembly.</title>
        <authorList>
            <person name="Woo H."/>
        </authorList>
    </citation>
    <scope>NUCLEOTIDE SEQUENCE [LARGE SCALE GENOMIC DNA]</scope>
    <source>
        <strain evidence="1 2">APW6</strain>
    </source>
</reference>
<evidence type="ECO:0000313" key="2">
    <source>
        <dbReference type="Proteomes" id="UP001238603"/>
    </source>
</evidence>
<proteinExistence type="predicted"/>
<dbReference type="Proteomes" id="UP001238603">
    <property type="component" value="Unassembled WGS sequence"/>
</dbReference>
<dbReference type="EMBL" id="JASVDS010000001">
    <property type="protein sequence ID" value="MDL5031315.1"/>
    <property type="molecule type" value="Genomic_DNA"/>
</dbReference>
<organism evidence="1 2">
    <name type="scientific">Roseateles subflavus</name>
    <dbReference type="NCBI Taxonomy" id="3053353"/>
    <lineage>
        <taxon>Bacteria</taxon>
        <taxon>Pseudomonadati</taxon>
        <taxon>Pseudomonadota</taxon>
        <taxon>Betaproteobacteria</taxon>
        <taxon>Burkholderiales</taxon>
        <taxon>Sphaerotilaceae</taxon>
        <taxon>Roseateles</taxon>
    </lineage>
</organism>
<accession>A0ABT7LGJ5</accession>
<gene>
    <name evidence="1" type="ORF">QRD43_05280</name>
</gene>
<name>A0ABT7LGJ5_9BURK</name>
<evidence type="ECO:0000313" key="1">
    <source>
        <dbReference type="EMBL" id="MDL5031315.1"/>
    </source>
</evidence>
<protein>
    <submittedName>
        <fullName evidence="1">Uncharacterized protein</fullName>
    </submittedName>
</protein>